<dbReference type="AlphaFoldDB" id="A0AAV4T6B6"/>
<accession>A0AAV4T6B6</accession>
<protein>
    <submittedName>
        <fullName evidence="1">Uncharacterized protein</fullName>
    </submittedName>
</protein>
<name>A0AAV4T6B6_CAEEX</name>
<reference evidence="1 2" key="1">
    <citation type="submission" date="2021-06" db="EMBL/GenBank/DDBJ databases">
        <title>Caerostris extrusa draft genome.</title>
        <authorList>
            <person name="Kono N."/>
            <person name="Arakawa K."/>
        </authorList>
    </citation>
    <scope>NUCLEOTIDE SEQUENCE [LARGE SCALE GENOMIC DNA]</scope>
</reference>
<keyword evidence="2" id="KW-1185">Reference proteome</keyword>
<gene>
    <name evidence="1" type="ORF">CEXT_33271</name>
</gene>
<evidence type="ECO:0000313" key="2">
    <source>
        <dbReference type="Proteomes" id="UP001054945"/>
    </source>
</evidence>
<dbReference type="Proteomes" id="UP001054945">
    <property type="component" value="Unassembled WGS sequence"/>
</dbReference>
<dbReference type="EMBL" id="BPLR01010653">
    <property type="protein sequence ID" value="GIY40734.1"/>
    <property type="molecule type" value="Genomic_DNA"/>
</dbReference>
<proteinExistence type="predicted"/>
<sequence length="92" mass="10514">MKRKRPIPKSLVARRIGSHDLCLCAEVRSNGFELRRSRHPRPPIAQQAAKAWRISLAQLLLRLPLIRWAKKKVGRWIDVIELAVALFAADAI</sequence>
<organism evidence="1 2">
    <name type="scientific">Caerostris extrusa</name>
    <name type="common">Bark spider</name>
    <name type="synonym">Caerostris bankana</name>
    <dbReference type="NCBI Taxonomy" id="172846"/>
    <lineage>
        <taxon>Eukaryota</taxon>
        <taxon>Metazoa</taxon>
        <taxon>Ecdysozoa</taxon>
        <taxon>Arthropoda</taxon>
        <taxon>Chelicerata</taxon>
        <taxon>Arachnida</taxon>
        <taxon>Araneae</taxon>
        <taxon>Araneomorphae</taxon>
        <taxon>Entelegynae</taxon>
        <taxon>Araneoidea</taxon>
        <taxon>Araneidae</taxon>
        <taxon>Caerostris</taxon>
    </lineage>
</organism>
<comment type="caution">
    <text evidence="1">The sequence shown here is derived from an EMBL/GenBank/DDBJ whole genome shotgun (WGS) entry which is preliminary data.</text>
</comment>
<evidence type="ECO:0000313" key="1">
    <source>
        <dbReference type="EMBL" id="GIY40734.1"/>
    </source>
</evidence>